<dbReference type="Proteomes" id="UP001295444">
    <property type="component" value="Chromosome 04"/>
</dbReference>
<keyword evidence="8 16" id="KW-0436">Ligase</keyword>
<dbReference type="GO" id="GO:0046872">
    <property type="term" value="F:metal ion binding"/>
    <property type="evidence" value="ECO:0007669"/>
    <property type="project" value="UniProtKB-KW"/>
</dbReference>
<evidence type="ECO:0000256" key="16">
    <source>
        <dbReference type="RuleBase" id="RU365100"/>
    </source>
</evidence>
<dbReference type="GO" id="GO:0005829">
    <property type="term" value="C:cytosol"/>
    <property type="evidence" value="ECO:0007669"/>
    <property type="project" value="TreeGrafter"/>
</dbReference>
<dbReference type="EMBL" id="OW240915">
    <property type="protein sequence ID" value="CAH2286167.1"/>
    <property type="molecule type" value="Genomic_DNA"/>
</dbReference>
<dbReference type="GO" id="GO:0004516">
    <property type="term" value="F:nicotinate phosphoribosyltransferase activity"/>
    <property type="evidence" value="ECO:0007669"/>
    <property type="project" value="UniProtKB-UniRule"/>
</dbReference>
<dbReference type="Gene3D" id="3.20.140.10">
    <property type="entry name" value="nicotinate phosphoribosyltransferase"/>
    <property type="match status" value="1"/>
</dbReference>
<evidence type="ECO:0000256" key="11">
    <source>
        <dbReference type="ARBA" id="ARBA00022723"/>
    </source>
</evidence>
<dbReference type="InterPro" id="IPR007229">
    <property type="entry name" value="Nic_PRibTrfase-Fam"/>
</dbReference>
<evidence type="ECO:0000256" key="4">
    <source>
        <dbReference type="ARBA" id="ARBA00010897"/>
    </source>
</evidence>
<evidence type="ECO:0000259" key="17">
    <source>
        <dbReference type="Pfam" id="PF17956"/>
    </source>
</evidence>
<protein>
    <recommendedName>
        <fullName evidence="6 16">Nicotinate phosphoribosyltransferase</fullName>
        <ecNumber evidence="5 16">6.3.4.21</ecNumber>
    </recommendedName>
</protein>
<dbReference type="PANTHER" id="PTHR11098:SF1">
    <property type="entry name" value="NICOTINATE PHOSPHORIBOSYLTRANSFERASE"/>
    <property type="match status" value="1"/>
</dbReference>
<dbReference type="GO" id="GO:0016757">
    <property type="term" value="F:glycosyltransferase activity"/>
    <property type="evidence" value="ECO:0007669"/>
    <property type="project" value="UniProtKB-KW"/>
</dbReference>
<sequence length="402" mass="43894">MDFLRTVNASEVTVSSVPEGSVVFAKEPLMKVRGPLLVVQLLETTLLCLVNYASLVGTNAARFRLAAGSDKKLIEMGLRRAQGCDGGLSASKYSYMGGFDSTSNVLAGKLFGIPVAGSVAHSYVSSISSPDELKCRTLKPANKQEGEVDFLLLTQSCLRKVCQVLKVPQAETNLGELAAFVSYAIAFPWNFLMVVDTYSVLMSGVPNFCAVALALHQLGYQAVGVRLDSGNLARLSVQIRKIFQVCSKQFEIPEFAKLSIAVSNSISEHSLKLLAQEENEVNVVGVGTHLVTCTRQPSLGCVYKLVQVNDVPCFKLSEDEEKATIPGSKTVYRLNDGNGRPFLDLMTLQDEPPPESRKEVKIYKLGPEFETDVVIPEQVTCLHRIYFKNGQVPVTLVLYLCL</sequence>
<dbReference type="PANTHER" id="PTHR11098">
    <property type="entry name" value="NICOTINATE PHOSPHORIBOSYLTRANSFERASE"/>
    <property type="match status" value="1"/>
</dbReference>
<keyword evidence="10 16" id="KW-0808">Transferase</keyword>
<dbReference type="SUPFAM" id="SSF51690">
    <property type="entry name" value="Nicotinate/Quinolinate PRTase C-terminal domain-like"/>
    <property type="match status" value="1"/>
</dbReference>
<evidence type="ECO:0000256" key="3">
    <source>
        <dbReference type="ARBA" id="ARBA00004952"/>
    </source>
</evidence>
<evidence type="ECO:0000256" key="9">
    <source>
        <dbReference type="ARBA" id="ARBA00022642"/>
    </source>
</evidence>
<evidence type="ECO:0000256" key="10">
    <source>
        <dbReference type="ARBA" id="ARBA00022679"/>
    </source>
</evidence>
<comment type="function">
    <text evidence="14">Catalyzes the first step in the biosynthesis of NAD from nicotinic acid, the ATP-dependent synthesis of beta-nicotinate D-ribonucleotide from nicotinate and 5-phospho-D-ribose 1-phosphate. Helps prevent cellular oxidative stress via its role in NAD biosynthesis.</text>
</comment>
<organism evidence="18 19">
    <name type="scientific">Pelobates cultripes</name>
    <name type="common">Western spadefoot toad</name>
    <dbReference type="NCBI Taxonomy" id="61616"/>
    <lineage>
        <taxon>Eukaryota</taxon>
        <taxon>Metazoa</taxon>
        <taxon>Chordata</taxon>
        <taxon>Craniata</taxon>
        <taxon>Vertebrata</taxon>
        <taxon>Euteleostomi</taxon>
        <taxon>Amphibia</taxon>
        <taxon>Batrachia</taxon>
        <taxon>Anura</taxon>
        <taxon>Pelobatoidea</taxon>
        <taxon>Pelobatidae</taxon>
        <taxon>Pelobates</taxon>
    </lineage>
</organism>
<dbReference type="InterPro" id="IPR036068">
    <property type="entry name" value="Nicotinate_pribotase-like_C"/>
</dbReference>
<name>A0AAD1S2I4_PELCU</name>
<evidence type="ECO:0000256" key="7">
    <source>
        <dbReference type="ARBA" id="ARBA00022553"/>
    </source>
</evidence>
<keyword evidence="7" id="KW-0597">Phosphoprotein</keyword>
<evidence type="ECO:0000256" key="8">
    <source>
        <dbReference type="ARBA" id="ARBA00022598"/>
    </source>
</evidence>
<evidence type="ECO:0000256" key="1">
    <source>
        <dbReference type="ARBA" id="ARBA00001936"/>
    </source>
</evidence>
<comment type="catalytic activity">
    <reaction evidence="15 16">
        <text>5-phospho-alpha-D-ribose 1-diphosphate + nicotinate + ATP + H2O = nicotinate beta-D-ribonucleotide + ADP + phosphate + diphosphate</text>
        <dbReference type="Rhea" id="RHEA:36163"/>
        <dbReference type="ChEBI" id="CHEBI:15377"/>
        <dbReference type="ChEBI" id="CHEBI:30616"/>
        <dbReference type="ChEBI" id="CHEBI:32544"/>
        <dbReference type="ChEBI" id="CHEBI:33019"/>
        <dbReference type="ChEBI" id="CHEBI:43474"/>
        <dbReference type="ChEBI" id="CHEBI:57502"/>
        <dbReference type="ChEBI" id="CHEBI:58017"/>
        <dbReference type="ChEBI" id="CHEBI:456216"/>
        <dbReference type="EC" id="6.3.4.21"/>
    </reaction>
</comment>
<dbReference type="Pfam" id="PF17956">
    <property type="entry name" value="NAPRTase_C"/>
    <property type="match status" value="1"/>
</dbReference>
<keyword evidence="13" id="KW-0464">Manganese</keyword>
<evidence type="ECO:0000256" key="13">
    <source>
        <dbReference type="ARBA" id="ARBA00023211"/>
    </source>
</evidence>
<comment type="cofactor">
    <cofactor evidence="2">
        <name>Mg(2+)</name>
        <dbReference type="ChEBI" id="CHEBI:18420"/>
    </cofactor>
</comment>
<dbReference type="InterPro" id="IPR041619">
    <property type="entry name" value="NAPRTase_C"/>
</dbReference>
<evidence type="ECO:0000256" key="15">
    <source>
        <dbReference type="ARBA" id="ARBA00048668"/>
    </source>
</evidence>
<evidence type="ECO:0000256" key="12">
    <source>
        <dbReference type="ARBA" id="ARBA00022842"/>
    </source>
</evidence>
<dbReference type="SUPFAM" id="SSF54675">
    <property type="entry name" value="Nicotinate/Quinolinate PRTase N-terminal domain-like"/>
    <property type="match status" value="1"/>
</dbReference>
<comment type="similarity">
    <text evidence="4 16">Belongs to the NAPRTase family.</text>
</comment>
<dbReference type="EC" id="6.3.4.21" evidence="5 16"/>
<dbReference type="NCBIfam" id="TIGR01513">
    <property type="entry name" value="NAPRTase_put"/>
    <property type="match status" value="1"/>
</dbReference>
<keyword evidence="9 16" id="KW-0662">Pyridine nucleotide biosynthesis</keyword>
<dbReference type="FunFam" id="3.20.20.70:FF:000155">
    <property type="entry name" value="Nicotinate phosphoribosyltransferase"/>
    <property type="match status" value="1"/>
</dbReference>
<evidence type="ECO:0000256" key="14">
    <source>
        <dbReference type="ARBA" id="ARBA00023426"/>
    </source>
</evidence>
<dbReference type="InterPro" id="IPR006405">
    <property type="entry name" value="Nic_PRibTrfase_pncB"/>
</dbReference>
<evidence type="ECO:0000313" key="18">
    <source>
        <dbReference type="EMBL" id="CAH2286167.1"/>
    </source>
</evidence>
<evidence type="ECO:0000256" key="2">
    <source>
        <dbReference type="ARBA" id="ARBA00001946"/>
    </source>
</evidence>
<comment type="PTM">
    <text evidence="16">Transiently phosphorylated on a His residue during the reaction cycle. Phosphorylation strongly increases the affinity for substrates and increases the rate of nicotinate D-ribonucleotide production. Dephosphorylation regenerates the low-affinity form of the enzyme, leading to product release.</text>
</comment>
<comment type="cofactor">
    <cofactor evidence="1">
        <name>Mn(2+)</name>
        <dbReference type="ChEBI" id="CHEBI:29035"/>
    </cofactor>
</comment>
<evidence type="ECO:0000256" key="5">
    <source>
        <dbReference type="ARBA" id="ARBA00013236"/>
    </source>
</evidence>
<keyword evidence="18" id="KW-0328">Glycosyltransferase</keyword>
<dbReference type="Gene3D" id="3.20.20.70">
    <property type="entry name" value="Aldolase class I"/>
    <property type="match status" value="2"/>
</dbReference>
<dbReference type="AlphaFoldDB" id="A0AAD1S2I4"/>
<dbReference type="GO" id="GO:0034355">
    <property type="term" value="P:NAD+ biosynthetic process via the salvage pathway"/>
    <property type="evidence" value="ECO:0007669"/>
    <property type="project" value="TreeGrafter"/>
</dbReference>
<dbReference type="PIRSF" id="PIRSF000484">
    <property type="entry name" value="NAPRT"/>
    <property type="match status" value="1"/>
</dbReference>
<keyword evidence="12" id="KW-0460">Magnesium</keyword>
<dbReference type="InterPro" id="IPR013785">
    <property type="entry name" value="Aldolase_TIM"/>
</dbReference>
<keyword evidence="11" id="KW-0479">Metal-binding</keyword>
<gene>
    <name evidence="18" type="ORF">PECUL_23A050035</name>
</gene>
<comment type="pathway">
    <text evidence="3 16">Cofactor biosynthesis; NAD(+) biosynthesis; nicotinate D-ribonucleotide from nicotinate: step 1/1.</text>
</comment>
<keyword evidence="19" id="KW-1185">Reference proteome</keyword>
<proteinExistence type="inferred from homology"/>
<accession>A0AAD1S2I4</accession>
<reference evidence="18" key="1">
    <citation type="submission" date="2022-03" db="EMBL/GenBank/DDBJ databases">
        <authorList>
            <person name="Alioto T."/>
            <person name="Alioto T."/>
            <person name="Gomez Garrido J."/>
        </authorList>
    </citation>
    <scope>NUCLEOTIDE SEQUENCE</scope>
</reference>
<feature type="domain" description="Nicotinate phosphoribosyltransferase C-terminal" evidence="17">
    <location>
        <begin position="329"/>
        <end position="392"/>
    </location>
</feature>
<evidence type="ECO:0000313" key="19">
    <source>
        <dbReference type="Proteomes" id="UP001295444"/>
    </source>
</evidence>
<evidence type="ECO:0000256" key="6">
    <source>
        <dbReference type="ARBA" id="ARBA00021569"/>
    </source>
</evidence>